<dbReference type="OrthoDB" id="2691730at2"/>
<dbReference type="Proteomes" id="UP000269301">
    <property type="component" value="Unassembled WGS sequence"/>
</dbReference>
<dbReference type="Gene3D" id="3.30.1490.480">
    <property type="entry name" value="Endolytic murein transglycosylase"/>
    <property type="match status" value="1"/>
</dbReference>
<reference evidence="1 2" key="1">
    <citation type="journal article" date="2016" name="Int. J. Syst. Evol. Microbiol.">
        <title>Oceanobacillus halophilus sp. nov., a novel moderately halophilic bacterium from a hypersaline lake.</title>
        <authorList>
            <person name="Amoozegar M.A."/>
            <person name="Bagheri M."/>
            <person name="Makhdoumi A."/>
            <person name="Nikou M.M."/>
            <person name="Fazeli S.A.S."/>
            <person name="Schumann P."/>
            <person name="Sproer C."/>
            <person name="Sanchez-Porro C."/>
            <person name="Ventosa A."/>
        </authorList>
    </citation>
    <scope>NUCLEOTIDE SEQUENCE [LARGE SCALE GENOMIC DNA]</scope>
    <source>
        <strain evidence="1 2">DSM 23996</strain>
    </source>
</reference>
<dbReference type="AlphaFoldDB" id="A0A495AHL2"/>
<accession>A0A495AHL2</accession>
<gene>
    <name evidence="1" type="ORF">D8M06_03060</name>
</gene>
<evidence type="ECO:0000313" key="2">
    <source>
        <dbReference type="Proteomes" id="UP000269301"/>
    </source>
</evidence>
<protein>
    <submittedName>
        <fullName evidence="1">Uncharacterized protein</fullName>
    </submittedName>
</protein>
<sequence>MNVESGMHTSSISDLLEENKIIKESSEFNEYLIDNDYHLKVQLGEVEVSSDMSFYELAEALTN</sequence>
<proteinExistence type="predicted"/>
<dbReference type="EMBL" id="RBZP01000001">
    <property type="protein sequence ID" value="RKQ38015.1"/>
    <property type="molecule type" value="Genomic_DNA"/>
</dbReference>
<keyword evidence="2" id="KW-1185">Reference proteome</keyword>
<organism evidence="1 2">
    <name type="scientific">Oceanobacillus halophilus</name>
    <dbReference type="NCBI Taxonomy" id="930130"/>
    <lineage>
        <taxon>Bacteria</taxon>
        <taxon>Bacillati</taxon>
        <taxon>Bacillota</taxon>
        <taxon>Bacilli</taxon>
        <taxon>Bacillales</taxon>
        <taxon>Bacillaceae</taxon>
        <taxon>Oceanobacillus</taxon>
    </lineage>
</organism>
<name>A0A495AHL2_9BACI</name>
<comment type="caution">
    <text evidence="1">The sequence shown here is derived from an EMBL/GenBank/DDBJ whole genome shotgun (WGS) entry which is preliminary data.</text>
</comment>
<evidence type="ECO:0000313" key="1">
    <source>
        <dbReference type="EMBL" id="RKQ38015.1"/>
    </source>
</evidence>